<evidence type="ECO:0000256" key="1">
    <source>
        <dbReference type="SAM" id="MobiDB-lite"/>
    </source>
</evidence>
<name>A0AA40FEU6_9HYME</name>
<sequence length="87" mass="9580">MSGKLKSRGGLVQENSAGDTDIDTANDINFSRRSILSESGRVQQLKKCNVLMAVGCYVPETSERTPVLPNLGVTYDRTITTLLTKRY</sequence>
<gene>
    <name evidence="2" type="ORF">K0M31_015643</name>
</gene>
<proteinExistence type="predicted"/>
<dbReference type="AlphaFoldDB" id="A0AA40FEU6"/>
<comment type="caution">
    <text evidence="2">The sequence shown here is derived from an EMBL/GenBank/DDBJ whole genome shotgun (WGS) entry which is preliminary data.</text>
</comment>
<feature type="region of interest" description="Disordered" evidence="1">
    <location>
        <begin position="1"/>
        <end position="25"/>
    </location>
</feature>
<accession>A0AA40FEU6</accession>
<organism evidence="2 3">
    <name type="scientific">Melipona bicolor</name>
    <dbReference type="NCBI Taxonomy" id="60889"/>
    <lineage>
        <taxon>Eukaryota</taxon>
        <taxon>Metazoa</taxon>
        <taxon>Ecdysozoa</taxon>
        <taxon>Arthropoda</taxon>
        <taxon>Hexapoda</taxon>
        <taxon>Insecta</taxon>
        <taxon>Pterygota</taxon>
        <taxon>Neoptera</taxon>
        <taxon>Endopterygota</taxon>
        <taxon>Hymenoptera</taxon>
        <taxon>Apocrita</taxon>
        <taxon>Aculeata</taxon>
        <taxon>Apoidea</taxon>
        <taxon>Anthophila</taxon>
        <taxon>Apidae</taxon>
        <taxon>Melipona</taxon>
    </lineage>
</organism>
<evidence type="ECO:0000313" key="3">
    <source>
        <dbReference type="Proteomes" id="UP001177670"/>
    </source>
</evidence>
<protein>
    <submittedName>
        <fullName evidence="2">Uncharacterized protein</fullName>
    </submittedName>
</protein>
<dbReference type="Proteomes" id="UP001177670">
    <property type="component" value="Unassembled WGS sequence"/>
</dbReference>
<evidence type="ECO:0000313" key="2">
    <source>
        <dbReference type="EMBL" id="KAK1117700.1"/>
    </source>
</evidence>
<keyword evidence="3" id="KW-1185">Reference proteome</keyword>
<dbReference type="EMBL" id="JAHYIQ010000048">
    <property type="protein sequence ID" value="KAK1117700.1"/>
    <property type="molecule type" value="Genomic_DNA"/>
</dbReference>
<reference evidence="2" key="1">
    <citation type="submission" date="2021-10" db="EMBL/GenBank/DDBJ databases">
        <title>Melipona bicolor Genome sequencing and assembly.</title>
        <authorList>
            <person name="Araujo N.S."/>
            <person name="Arias M.C."/>
        </authorList>
    </citation>
    <scope>NUCLEOTIDE SEQUENCE</scope>
    <source>
        <strain evidence="2">USP_2M_L1-L4_2017</strain>
        <tissue evidence="2">Whole body</tissue>
    </source>
</reference>